<proteinExistence type="predicted"/>
<evidence type="ECO:0000313" key="1">
    <source>
        <dbReference type="EMBL" id="KAK9239264.1"/>
    </source>
</evidence>
<sequence>MTKSDLEDELSSLEQLKIAIKSWEHEFRNKFGRQPEKQDIKQNPDIASKYKEYHRAKRSAAGSKENSDNGESHSHYEHHRHRYHGKSRRHWSDNEREASPLPPPESYHTPKRARHEEQHRVSTTPTKSASRPEYDSPGSGNLVGRRQRVTAIGPTPQVEGRVLGIFDITNSPEFLSQTVLSASPSPEAIMANSTQTKASCLMTPSKVNIMRTPQSVTPSYFRPLNKNKIYMTPSPLKPKKVSRGLTALLAELRQMQDEEIDEQESIMRDMELGMPEINNAKTADADENVVGHEDVGYHLGEIKEGDTATIISESKERVAMMEKIKYKKAKTQKRTTRRVLLRPAKPTTVITASPGQERIKEAESSADDCSEQSSSSDSEMATGQKAAAGEQDNADTNKAGQPARRVGGVSQNFKRLKMRSKSGKRFGKRHR</sequence>
<gene>
    <name evidence="1" type="ORF">V1525DRAFT_356704</name>
</gene>
<evidence type="ECO:0000313" key="2">
    <source>
        <dbReference type="Proteomes" id="UP001433508"/>
    </source>
</evidence>
<dbReference type="Proteomes" id="UP001433508">
    <property type="component" value="Unassembled WGS sequence"/>
</dbReference>
<name>A0ACC3T750_LIPKO</name>
<keyword evidence="2" id="KW-1185">Reference proteome</keyword>
<comment type="caution">
    <text evidence="1">The sequence shown here is derived from an EMBL/GenBank/DDBJ whole genome shotgun (WGS) entry which is preliminary data.</text>
</comment>
<protein>
    <submittedName>
        <fullName evidence="1">DNA replication/checkpoint protein</fullName>
    </submittedName>
</protein>
<dbReference type="EMBL" id="MU971348">
    <property type="protein sequence ID" value="KAK9239264.1"/>
    <property type="molecule type" value="Genomic_DNA"/>
</dbReference>
<organism evidence="1 2">
    <name type="scientific">Lipomyces kononenkoae</name>
    <name type="common">Yeast</name>
    <dbReference type="NCBI Taxonomy" id="34357"/>
    <lineage>
        <taxon>Eukaryota</taxon>
        <taxon>Fungi</taxon>
        <taxon>Dikarya</taxon>
        <taxon>Ascomycota</taxon>
        <taxon>Saccharomycotina</taxon>
        <taxon>Lipomycetes</taxon>
        <taxon>Lipomycetales</taxon>
        <taxon>Lipomycetaceae</taxon>
        <taxon>Lipomyces</taxon>
    </lineage>
</organism>
<accession>A0ACC3T750</accession>
<reference evidence="2" key="1">
    <citation type="journal article" date="2024" name="Front. Bioeng. Biotechnol.">
        <title>Genome-scale model development and genomic sequencing of the oleaginous clade Lipomyces.</title>
        <authorList>
            <person name="Czajka J.J."/>
            <person name="Han Y."/>
            <person name="Kim J."/>
            <person name="Mondo S.J."/>
            <person name="Hofstad B.A."/>
            <person name="Robles A."/>
            <person name="Haridas S."/>
            <person name="Riley R."/>
            <person name="LaButti K."/>
            <person name="Pangilinan J."/>
            <person name="Andreopoulos W."/>
            <person name="Lipzen A."/>
            <person name="Yan J."/>
            <person name="Wang M."/>
            <person name="Ng V."/>
            <person name="Grigoriev I.V."/>
            <person name="Spatafora J.W."/>
            <person name="Magnuson J.K."/>
            <person name="Baker S.E."/>
            <person name="Pomraning K.R."/>
        </authorList>
    </citation>
    <scope>NUCLEOTIDE SEQUENCE [LARGE SCALE GENOMIC DNA]</scope>
    <source>
        <strain evidence="2">CBS 7786</strain>
    </source>
</reference>